<feature type="compositionally biased region" description="Low complexity" evidence="2">
    <location>
        <begin position="58"/>
        <end position="81"/>
    </location>
</feature>
<dbReference type="Proteomes" id="UP001153954">
    <property type="component" value="Unassembled WGS sequence"/>
</dbReference>
<gene>
    <name evidence="5" type="ORF">EEDITHA_LOCUS22406</name>
</gene>
<evidence type="ECO:0000259" key="4">
    <source>
        <dbReference type="PROSITE" id="PS50822"/>
    </source>
</evidence>
<dbReference type="SUPFAM" id="SSF101690">
    <property type="entry name" value="PAZ domain"/>
    <property type="match status" value="1"/>
</dbReference>
<dbReference type="InterPro" id="IPR003100">
    <property type="entry name" value="PAZ_dom"/>
</dbReference>
<dbReference type="InterPro" id="IPR036085">
    <property type="entry name" value="PAZ_dom_sf"/>
</dbReference>
<dbReference type="PANTHER" id="PTHR22891">
    <property type="entry name" value="EUKARYOTIC TRANSLATION INITIATION FACTOR 2C"/>
    <property type="match status" value="1"/>
</dbReference>
<feature type="compositionally biased region" description="Polar residues" evidence="2">
    <location>
        <begin position="182"/>
        <end position="208"/>
    </location>
</feature>
<dbReference type="Pfam" id="PF02170">
    <property type="entry name" value="PAZ"/>
    <property type="match status" value="1"/>
</dbReference>
<feature type="compositionally biased region" description="Basic and acidic residues" evidence="2">
    <location>
        <begin position="46"/>
        <end position="55"/>
    </location>
</feature>
<comment type="similarity">
    <text evidence="1">Belongs to the argonaute family.</text>
</comment>
<dbReference type="PROSITE" id="PS50821">
    <property type="entry name" value="PAZ"/>
    <property type="match status" value="1"/>
</dbReference>
<dbReference type="SMART" id="SM00949">
    <property type="entry name" value="PAZ"/>
    <property type="match status" value="1"/>
</dbReference>
<evidence type="ECO:0000313" key="5">
    <source>
        <dbReference type="EMBL" id="CAH2108472.1"/>
    </source>
</evidence>
<dbReference type="SUPFAM" id="SSF53098">
    <property type="entry name" value="Ribonuclease H-like"/>
    <property type="match status" value="1"/>
</dbReference>
<feature type="domain" description="Piwi" evidence="4">
    <location>
        <begin position="796"/>
        <end position="1095"/>
    </location>
</feature>
<dbReference type="GO" id="GO:0034587">
    <property type="term" value="P:piRNA processing"/>
    <property type="evidence" value="ECO:0007669"/>
    <property type="project" value="UniProtKB-ARBA"/>
</dbReference>
<evidence type="ECO:0000259" key="3">
    <source>
        <dbReference type="PROSITE" id="PS50821"/>
    </source>
</evidence>
<evidence type="ECO:0000256" key="2">
    <source>
        <dbReference type="SAM" id="MobiDB-lite"/>
    </source>
</evidence>
<feature type="domain" description="PAZ" evidence="3">
    <location>
        <begin position="520"/>
        <end position="636"/>
    </location>
</feature>
<dbReference type="InterPro" id="IPR003165">
    <property type="entry name" value="Piwi"/>
</dbReference>
<dbReference type="Gene3D" id="3.40.50.2300">
    <property type="match status" value="1"/>
</dbReference>
<feature type="compositionally biased region" description="Basic residues" evidence="2">
    <location>
        <begin position="98"/>
        <end position="108"/>
    </location>
</feature>
<accession>A0AAU9VDT5</accession>
<dbReference type="InterPro" id="IPR045246">
    <property type="entry name" value="Piwi_ago-like"/>
</dbReference>
<sequence length="1095" mass="123496">MYCVWISKYLHTCPQLHIQSVTRSKNIPVPLSKSTLRVACGKKKNKDTEKDDKDNQPSSSQSLSEQLQDLDIGSKSEPVVSKPEEEEECVGLGLGGSSKKRPRKKKKNTSVPGEQPADSSAVPVEQVSGLTAAGPSQAFPKLSAGRGGGAWKPPPTPQAQVVPIPSIEQQMQGIAQARPGWSASQTISRQQQSQPVATAVAPSSQLEKQIQAPPAWGTSHSQQQQVPQKQQQQQQQQKQQPYPAEVPFQSVTQVQPQFPQAPVLGQPSGSGHGRGRGRGTVQDQSKPLTQPGGRGQTGGKGQIEVKSTRNIVNQKVPPKLPGGIVTRQSSQIRVITNYLEMKFKPLKVYRYDVSIMPERPKKLLPKVFQNVKAKNFPKHIVAFDQRKNCYSSRPLWTTQDERLSSKVELLDDNGSKMSFEVTIKATGIVDLGTILNHMQTGGSSLNPPTEAIQCVDVILQQGTLESYVRVGRQYYMRPRNPIDLFYGMEMWTGLFQSAIFTSRAFINIDVAHKAVPREQSLIDALIKDFRLDPSRPITNQRGIDYFKHFLKGLRVRAKIGGGNKIREYICNDLVDPPNRLKFNVDNPDGTKRECTVERYFQVEKNYRIRYPNLNCLWVGPRDKNIYYPMELLDISYGQAINKQMNDKQLQTMVREAATPPNVRLNKIKEVIEKMNYSRNECFKHFQLDVADKFFQVDAKILPAPRLDIGTGRPVDPRRGVWQANRFLQASVLNAWGLIAIDPDPAACNYQDLLGMIKRVGCQMGMNVTEPLMTNFNVRMHEIHKTFLTAYEKRITMLFVIVPVRDKDAYDKIKRMAELQVGILTQCIKEQTAARRMNDQTVRNILLKVNSKLMGINQSLETRSLPECIKNGGVMMVGADVTHPPPDQKSIPSIAAVTASIDTKCFLYNIELSMQTPKEEIIVDFENMMFDHLKTYRQRQNSLPRKIFVFRDGVSEGQFAQVMNSELVAIHKAYSRLDQRVKPEILFLLVQKRHHTRFFVGENNPQNVEPGTVVDKDIVHPQELDFYLVSHQAIKGTARPTRYHVICNDGNIPSDEVEQLAYYLCHLYSRCTRSVSYPAPTYYAHLACLRARALTS</sequence>
<dbReference type="PROSITE" id="PS50822">
    <property type="entry name" value="PIWI"/>
    <property type="match status" value="1"/>
</dbReference>
<dbReference type="SMART" id="SM01163">
    <property type="entry name" value="DUF1785"/>
    <property type="match status" value="1"/>
</dbReference>
<feature type="region of interest" description="Disordered" evidence="2">
    <location>
        <begin position="259"/>
        <end position="305"/>
    </location>
</feature>
<reference evidence="5" key="1">
    <citation type="submission" date="2022-03" db="EMBL/GenBank/DDBJ databases">
        <authorList>
            <person name="Tunstrom K."/>
        </authorList>
    </citation>
    <scope>NUCLEOTIDE SEQUENCE</scope>
</reference>
<dbReference type="CDD" id="cd04657">
    <property type="entry name" value="Piwi_ago-like"/>
    <property type="match status" value="1"/>
</dbReference>
<proteinExistence type="inferred from homology"/>
<dbReference type="EMBL" id="CAKOGL010000031">
    <property type="protein sequence ID" value="CAH2108472.1"/>
    <property type="molecule type" value="Genomic_DNA"/>
</dbReference>
<evidence type="ECO:0000313" key="6">
    <source>
        <dbReference type="Proteomes" id="UP001153954"/>
    </source>
</evidence>
<dbReference type="GO" id="GO:0003723">
    <property type="term" value="F:RNA binding"/>
    <property type="evidence" value="ECO:0007669"/>
    <property type="project" value="InterPro"/>
</dbReference>
<dbReference type="Pfam" id="PF16486">
    <property type="entry name" value="ArgoN"/>
    <property type="match status" value="1"/>
</dbReference>
<dbReference type="InterPro" id="IPR032474">
    <property type="entry name" value="Argonaute_N"/>
</dbReference>
<dbReference type="Gene3D" id="3.30.420.10">
    <property type="entry name" value="Ribonuclease H-like superfamily/Ribonuclease H"/>
    <property type="match status" value="1"/>
</dbReference>
<name>A0AAU9VDT5_EUPED</name>
<evidence type="ECO:0000256" key="1">
    <source>
        <dbReference type="RuleBase" id="RU361178"/>
    </source>
</evidence>
<dbReference type="SMART" id="SM00950">
    <property type="entry name" value="Piwi"/>
    <property type="match status" value="1"/>
</dbReference>
<feature type="region of interest" description="Disordered" evidence="2">
    <location>
        <begin position="38"/>
        <end position="243"/>
    </location>
</feature>
<dbReference type="InterPro" id="IPR036397">
    <property type="entry name" value="RNaseH_sf"/>
</dbReference>
<dbReference type="InterPro" id="IPR014811">
    <property type="entry name" value="ArgoL1"/>
</dbReference>
<comment type="caution">
    <text evidence="5">The sequence shown here is derived from an EMBL/GenBank/DDBJ whole genome shotgun (WGS) entry which is preliminary data.</text>
</comment>
<dbReference type="Pfam" id="PF02171">
    <property type="entry name" value="Piwi"/>
    <property type="match status" value="1"/>
</dbReference>
<feature type="compositionally biased region" description="Gly residues" evidence="2">
    <location>
        <begin position="292"/>
        <end position="301"/>
    </location>
</feature>
<evidence type="ECO:0008006" key="7">
    <source>
        <dbReference type="Google" id="ProtNLM"/>
    </source>
</evidence>
<dbReference type="Pfam" id="PF08699">
    <property type="entry name" value="ArgoL1"/>
    <property type="match status" value="1"/>
</dbReference>
<keyword evidence="6" id="KW-1185">Reference proteome</keyword>
<dbReference type="CDD" id="cd02846">
    <property type="entry name" value="PAZ_argonaute_like"/>
    <property type="match status" value="1"/>
</dbReference>
<feature type="compositionally biased region" description="Low complexity" evidence="2">
    <location>
        <begin position="222"/>
        <end position="241"/>
    </location>
</feature>
<dbReference type="AlphaFoldDB" id="A0AAU9VDT5"/>
<organism evidence="5 6">
    <name type="scientific">Euphydryas editha</name>
    <name type="common">Edith's checkerspot</name>
    <dbReference type="NCBI Taxonomy" id="104508"/>
    <lineage>
        <taxon>Eukaryota</taxon>
        <taxon>Metazoa</taxon>
        <taxon>Ecdysozoa</taxon>
        <taxon>Arthropoda</taxon>
        <taxon>Hexapoda</taxon>
        <taxon>Insecta</taxon>
        <taxon>Pterygota</taxon>
        <taxon>Neoptera</taxon>
        <taxon>Endopterygota</taxon>
        <taxon>Lepidoptera</taxon>
        <taxon>Glossata</taxon>
        <taxon>Ditrysia</taxon>
        <taxon>Papilionoidea</taxon>
        <taxon>Nymphalidae</taxon>
        <taxon>Nymphalinae</taxon>
        <taxon>Euphydryas</taxon>
    </lineage>
</organism>
<dbReference type="InterPro" id="IPR012337">
    <property type="entry name" value="RNaseH-like_sf"/>
</dbReference>
<protein>
    <recommendedName>
        <fullName evidence="7">Argonaute 2</fullName>
    </recommendedName>
</protein>
<dbReference type="Gene3D" id="2.170.260.10">
    <property type="entry name" value="paz domain"/>
    <property type="match status" value="1"/>
</dbReference>